<feature type="compositionally biased region" description="Acidic residues" evidence="15">
    <location>
        <begin position="860"/>
        <end position="878"/>
    </location>
</feature>
<evidence type="ECO:0000256" key="3">
    <source>
        <dbReference type="ARBA" id="ARBA00022448"/>
    </source>
</evidence>
<protein>
    <recommendedName>
        <fullName evidence="13">Coatomer subunit beta'</fullName>
    </recommendedName>
</protein>
<keyword evidence="8 13" id="KW-0653">Protein transport</keyword>
<sequence>MPLRLDIEKKLTQRSERVKCVDIHPTEPWVLASMYDGHVFIYDYETGSVVKTFEVTDQPVRCGVFVPRKQWIIVGADDMHIRCYNYNTMEKVKIFEAHIDYIRSITVHPSLPVFVSCSDDMLVKAWDWEKGWECTMLFEGHSHYVMQVKFNPKDPNTFASASLDHTIKVWNLSSPVPNFTLEGHEKGVNCVDYYNGGDKPYIVTGGDDKCVRIWDYQTKACVQTLENHSHNVSCVAFLPDRPLIVSGSEDGTVLLWHSNTYRLEQTLNYGFDRCWSIAYLKGSNKVALGFDEGTVLVQMGKDTPVASMDTSGKVILAKHNEVSTVNVRTIHGDITDGERLPLGTKELGSCELYPQTLAHSPNGRFVAVCGDGEYIIYTALNLRNKSFGSADEVVWDNSAGEYATRLGTNDIRVCNRTFKERKSMRPTYAAEAIFGGALLGVCGRDFICFYDWEDLQLVRRIDVEATGVYWSDQAHLVAIVGESSFYVLQYSQDAVNNALDAGSGQLPEDGVDDAFELIHEVPETVQTGRWVGDCFVYTNSNARLNYAVGAEVSTLVHMDRPMYLLGYLPKENRLYCIDKEHNIVSYTLLLAVLEFKTAVVRGGVKIAKDKVLPRIPSQEHNKLARFLESQGLREDAMELATDPDYRCDLAIGLGRLDLATDIARNFPSELKWRQLADLATVKGDFVLAEECLTESEDYSGLLTLYSAKADKKAMLNLADKAAAAHKMNVAFLANYMCGDMNKCLDMLISSDRIAEAAVFARTYVPSRISPVVDMWRNGLRKGGSVRIADALADPEAHPHLFPGIDDSIEGEKAASALAEKREQLPASAFPEHRHEAGMDLAELLQAVNLNGNGLAANGIEEEQTDSTPQDMEDNDDAEVTGQPSGEPVENSPTDDTDYPSGSGEDSALAEEQ</sequence>
<dbReference type="GO" id="GO:0006890">
    <property type="term" value="P:retrograde vesicle-mediated transport, Golgi to endoplasmic reticulum"/>
    <property type="evidence" value="ECO:0007669"/>
    <property type="project" value="TreeGrafter"/>
</dbReference>
<feature type="repeat" description="WD" evidence="14">
    <location>
        <begin position="138"/>
        <end position="174"/>
    </location>
</feature>
<dbReference type="PROSITE" id="PS50082">
    <property type="entry name" value="WD_REPEATS_2"/>
    <property type="match status" value="4"/>
</dbReference>
<comment type="subunit">
    <text evidence="13">Oligomeric complex that consists of at least the alpha, beta, beta', gamma, delta, epsilon and zeta subunits.</text>
</comment>
<keyword evidence="6" id="KW-0677">Repeat</keyword>
<keyword evidence="3 13" id="KW-0813">Transport</keyword>
<keyword evidence="9 13" id="KW-0333">Golgi apparatus</keyword>
<evidence type="ECO:0000256" key="6">
    <source>
        <dbReference type="ARBA" id="ARBA00022737"/>
    </source>
</evidence>
<evidence type="ECO:0000313" key="18">
    <source>
        <dbReference type="EMBL" id="CDF33274.1"/>
    </source>
</evidence>
<feature type="repeat" description="WD" evidence="14">
    <location>
        <begin position="95"/>
        <end position="127"/>
    </location>
</feature>
<evidence type="ECO:0000259" key="16">
    <source>
        <dbReference type="Pfam" id="PF04053"/>
    </source>
</evidence>
<dbReference type="InterPro" id="IPR036322">
    <property type="entry name" value="WD40_repeat_dom_sf"/>
</dbReference>
<evidence type="ECO:0000256" key="11">
    <source>
        <dbReference type="ARBA" id="ARBA00023329"/>
    </source>
</evidence>
<dbReference type="InterPro" id="IPR016453">
    <property type="entry name" value="COPB2"/>
</dbReference>
<dbReference type="GO" id="GO:0005198">
    <property type="term" value="F:structural molecule activity"/>
    <property type="evidence" value="ECO:0007669"/>
    <property type="project" value="UniProtKB-UniRule"/>
</dbReference>
<dbReference type="GO" id="GO:0030126">
    <property type="term" value="C:COPI vesicle coat"/>
    <property type="evidence" value="ECO:0007669"/>
    <property type="project" value="TreeGrafter"/>
</dbReference>
<evidence type="ECO:0000256" key="15">
    <source>
        <dbReference type="SAM" id="MobiDB-lite"/>
    </source>
</evidence>
<dbReference type="EMBL" id="HG001639">
    <property type="protein sequence ID" value="CDF33274.1"/>
    <property type="molecule type" value="Genomic_DNA"/>
</dbReference>
<dbReference type="InterPro" id="IPR015943">
    <property type="entry name" value="WD40/YVTN_repeat-like_dom_sf"/>
</dbReference>
<organism evidence="18 19">
    <name type="scientific">Chondrus crispus</name>
    <name type="common">Carrageen Irish moss</name>
    <name type="synonym">Polymorpha crispa</name>
    <dbReference type="NCBI Taxonomy" id="2769"/>
    <lineage>
        <taxon>Eukaryota</taxon>
        <taxon>Rhodophyta</taxon>
        <taxon>Florideophyceae</taxon>
        <taxon>Rhodymeniophycidae</taxon>
        <taxon>Gigartinales</taxon>
        <taxon>Gigartinaceae</taxon>
        <taxon>Chondrus</taxon>
    </lineage>
</organism>
<evidence type="ECO:0000259" key="17">
    <source>
        <dbReference type="Pfam" id="PF23953"/>
    </source>
</evidence>
<evidence type="ECO:0000256" key="10">
    <source>
        <dbReference type="ARBA" id="ARBA00023136"/>
    </source>
</evidence>
<evidence type="ECO:0000256" key="14">
    <source>
        <dbReference type="PROSITE-ProRule" id="PRU00221"/>
    </source>
</evidence>
<evidence type="ECO:0000256" key="1">
    <source>
        <dbReference type="ARBA" id="ARBA00004347"/>
    </source>
</evidence>
<dbReference type="CDD" id="cd22947">
    <property type="entry name" value="Coatomer_WDAD_beta-like"/>
    <property type="match status" value="1"/>
</dbReference>
<evidence type="ECO:0000313" key="19">
    <source>
        <dbReference type="Proteomes" id="UP000012073"/>
    </source>
</evidence>
<dbReference type="Gene3D" id="1.25.40.470">
    <property type="match status" value="1"/>
</dbReference>
<dbReference type="OMA" id="YVDYYPQ"/>
<dbReference type="OrthoDB" id="10261470at2759"/>
<feature type="domain" description="COPA/B TPR" evidence="17">
    <location>
        <begin position="595"/>
        <end position="776"/>
    </location>
</feature>
<keyword evidence="11 13" id="KW-0968">Cytoplasmic vesicle</keyword>
<feature type="repeat" description="WD" evidence="14">
    <location>
        <begin position="181"/>
        <end position="224"/>
    </location>
</feature>
<dbReference type="Gene3D" id="2.130.10.10">
    <property type="entry name" value="YVTN repeat-like/Quinoprotein amine dehydrogenase"/>
    <property type="match status" value="1"/>
</dbReference>
<keyword evidence="10 13" id="KW-0472">Membrane</keyword>
<dbReference type="FunFam" id="2.130.10.10:FF:000016">
    <property type="entry name" value="Coatomer alpha subunit, putative"/>
    <property type="match status" value="1"/>
</dbReference>
<dbReference type="SUPFAM" id="SSF50952">
    <property type="entry name" value="Soluble quinoprotein glucose dehydrogenase"/>
    <property type="match status" value="1"/>
</dbReference>
<dbReference type="InterPro" id="IPR020472">
    <property type="entry name" value="WD40_PAC1"/>
</dbReference>
<dbReference type="Proteomes" id="UP000012073">
    <property type="component" value="Unassembled WGS sequence"/>
</dbReference>
<dbReference type="InterPro" id="IPR011041">
    <property type="entry name" value="Quinoprot_gluc/sorb_DH_b-prop"/>
</dbReference>
<dbReference type="GO" id="GO:0000139">
    <property type="term" value="C:Golgi membrane"/>
    <property type="evidence" value="ECO:0007669"/>
    <property type="project" value="UniProtKB-SubCell"/>
</dbReference>
<dbReference type="GO" id="GO:0006886">
    <property type="term" value="P:intracellular protein transport"/>
    <property type="evidence" value="ECO:0007669"/>
    <property type="project" value="UniProtKB-UniRule"/>
</dbReference>
<feature type="domain" description="COPA/B second beta-propeller" evidence="16">
    <location>
        <begin position="319"/>
        <end position="578"/>
    </location>
</feature>
<dbReference type="Gramene" id="CDF33274">
    <property type="protein sequence ID" value="CDF33274"/>
    <property type="gene ID" value="CHC_T00008290001"/>
</dbReference>
<gene>
    <name evidence="18" type="ORF">CHC_T00008290001</name>
</gene>
<dbReference type="STRING" id="2769.R7Q5H7"/>
<dbReference type="FunFam" id="1.25.40.470:FF:000001">
    <property type="entry name" value="Coatomer subunit beta"/>
    <property type="match status" value="1"/>
</dbReference>
<dbReference type="PROSITE" id="PS50294">
    <property type="entry name" value="WD_REPEATS_REGION"/>
    <property type="match status" value="4"/>
</dbReference>
<keyword evidence="7 13" id="KW-0931">ER-Golgi transport</keyword>
<proteinExistence type="inferred from homology"/>
<feature type="repeat" description="WD" evidence="14">
    <location>
        <begin position="225"/>
        <end position="266"/>
    </location>
</feature>
<dbReference type="Pfam" id="PF00400">
    <property type="entry name" value="WD40"/>
    <property type="match status" value="6"/>
</dbReference>
<evidence type="ECO:0000256" key="4">
    <source>
        <dbReference type="ARBA" id="ARBA00022490"/>
    </source>
</evidence>
<dbReference type="GO" id="GO:0006891">
    <property type="term" value="P:intra-Golgi vesicle-mediated transport"/>
    <property type="evidence" value="ECO:0007669"/>
    <property type="project" value="TreeGrafter"/>
</dbReference>
<dbReference type="PIRSF" id="PIRSF005567">
    <property type="entry name" value="Coatomer_beta'_subunit"/>
    <property type="match status" value="1"/>
</dbReference>
<dbReference type="SMART" id="SM00320">
    <property type="entry name" value="WD40"/>
    <property type="match status" value="6"/>
</dbReference>
<feature type="region of interest" description="Disordered" evidence="15">
    <location>
        <begin position="860"/>
        <end position="912"/>
    </location>
</feature>
<dbReference type="Pfam" id="PF23953">
    <property type="entry name" value="TPR_COPA_B"/>
    <property type="match status" value="1"/>
</dbReference>
<evidence type="ECO:0000256" key="2">
    <source>
        <dbReference type="ARBA" id="ARBA00010844"/>
    </source>
</evidence>
<comment type="subcellular location">
    <subcellularLocation>
        <location evidence="1 13">Cytoplasmic vesicle</location>
        <location evidence="1 13">COPI-coated vesicle membrane</location>
        <topology evidence="1 13">Peripheral membrane protein</topology>
        <orientation evidence="1 13">Cytoplasmic side</orientation>
    </subcellularLocation>
    <subcellularLocation>
        <location evidence="13">Golgi apparatus membrane</location>
        <topology evidence="13">Peripheral membrane protein</topology>
        <orientation evidence="13">Cytoplasmic side</orientation>
    </subcellularLocation>
    <text evidence="13">The coatomer is cytoplasmic or polymerized on the cytoplasmic side of the Golgi, as well as on the vesicles/buds originating from it.</text>
</comment>
<comment type="function">
    <text evidence="12 13">The coatomer is a cytosolic protein complex that binds to dilysine motifs and reversibly associates with Golgi non-clathrin-coated vesicles, which further mediate biosynthetic protein transport from the ER, via the Golgi up to the trans Golgi network. Coatomer complex is required for budding from Golgi membranes, and is essential for the retrograde Golgi-to-ER transport of dilysine-tagged proteins.</text>
</comment>
<evidence type="ECO:0000256" key="12">
    <source>
        <dbReference type="ARBA" id="ARBA00025536"/>
    </source>
</evidence>
<dbReference type="RefSeq" id="XP_005713077.1">
    <property type="nucleotide sequence ID" value="XM_005713020.1"/>
</dbReference>
<dbReference type="GO" id="GO:0006888">
    <property type="term" value="P:endoplasmic reticulum to Golgi vesicle-mediated transport"/>
    <property type="evidence" value="ECO:0007669"/>
    <property type="project" value="TreeGrafter"/>
</dbReference>
<dbReference type="Pfam" id="PF04053">
    <property type="entry name" value="B-prop_COPA_B_2nd"/>
    <property type="match status" value="1"/>
</dbReference>
<evidence type="ECO:0000256" key="8">
    <source>
        <dbReference type="ARBA" id="ARBA00022927"/>
    </source>
</evidence>
<name>R7Q5H7_CHOCR</name>
<keyword evidence="5 14" id="KW-0853">WD repeat</keyword>
<dbReference type="InterPro" id="IPR001680">
    <property type="entry name" value="WD40_rpt"/>
</dbReference>
<keyword evidence="4 13" id="KW-0963">Cytoplasm</keyword>
<dbReference type="GeneID" id="17320791"/>
<accession>R7Q5H7</accession>
<dbReference type="SUPFAM" id="SSF50978">
    <property type="entry name" value="WD40 repeat-like"/>
    <property type="match status" value="1"/>
</dbReference>
<dbReference type="InterPro" id="IPR006692">
    <property type="entry name" value="Beta-prop_COPA/B_2nd"/>
</dbReference>
<evidence type="ECO:0000256" key="9">
    <source>
        <dbReference type="ARBA" id="ARBA00023034"/>
    </source>
</evidence>
<dbReference type="CDD" id="cd00200">
    <property type="entry name" value="WD40"/>
    <property type="match status" value="1"/>
</dbReference>
<keyword evidence="19" id="KW-1185">Reference proteome</keyword>
<dbReference type="PANTHER" id="PTHR19876">
    <property type="entry name" value="COATOMER"/>
    <property type="match status" value="1"/>
</dbReference>
<dbReference type="InterPro" id="IPR056176">
    <property type="entry name" value="TPR_COPA_B"/>
</dbReference>
<dbReference type="AlphaFoldDB" id="R7Q5H7"/>
<evidence type="ECO:0000256" key="5">
    <source>
        <dbReference type="ARBA" id="ARBA00022574"/>
    </source>
</evidence>
<dbReference type="InterPro" id="IPR050844">
    <property type="entry name" value="Coatomer_complex_subunit"/>
</dbReference>
<comment type="similarity">
    <text evidence="2 13">Belongs to the WD repeat COPB2 family.</text>
</comment>
<reference evidence="19" key="1">
    <citation type="journal article" date="2013" name="Proc. Natl. Acad. Sci. U.S.A.">
        <title>Genome structure and metabolic features in the red seaweed Chondrus crispus shed light on evolution of the Archaeplastida.</title>
        <authorList>
            <person name="Collen J."/>
            <person name="Porcel B."/>
            <person name="Carre W."/>
            <person name="Ball S.G."/>
            <person name="Chaparro C."/>
            <person name="Tonon T."/>
            <person name="Barbeyron T."/>
            <person name="Michel G."/>
            <person name="Noel B."/>
            <person name="Valentin K."/>
            <person name="Elias M."/>
            <person name="Artiguenave F."/>
            <person name="Arun A."/>
            <person name="Aury J.M."/>
            <person name="Barbosa-Neto J.F."/>
            <person name="Bothwell J.H."/>
            <person name="Bouget F.Y."/>
            <person name="Brillet L."/>
            <person name="Cabello-Hurtado F."/>
            <person name="Capella-Gutierrez S."/>
            <person name="Charrier B."/>
            <person name="Cladiere L."/>
            <person name="Cock J.M."/>
            <person name="Coelho S.M."/>
            <person name="Colleoni C."/>
            <person name="Czjzek M."/>
            <person name="Da Silva C."/>
            <person name="Delage L."/>
            <person name="Denoeud F."/>
            <person name="Deschamps P."/>
            <person name="Dittami S.M."/>
            <person name="Gabaldon T."/>
            <person name="Gachon C.M."/>
            <person name="Groisillier A."/>
            <person name="Herve C."/>
            <person name="Jabbari K."/>
            <person name="Katinka M."/>
            <person name="Kloareg B."/>
            <person name="Kowalczyk N."/>
            <person name="Labadie K."/>
            <person name="Leblanc C."/>
            <person name="Lopez P.J."/>
            <person name="McLachlan D.H."/>
            <person name="Meslet-Cladiere L."/>
            <person name="Moustafa A."/>
            <person name="Nehr Z."/>
            <person name="Nyvall Collen P."/>
            <person name="Panaud O."/>
            <person name="Partensky F."/>
            <person name="Poulain J."/>
            <person name="Rensing S.A."/>
            <person name="Rousvoal S."/>
            <person name="Samson G."/>
            <person name="Symeonidi A."/>
            <person name="Weissenbach J."/>
            <person name="Zambounis A."/>
            <person name="Wincker P."/>
            <person name="Boyen C."/>
        </authorList>
    </citation>
    <scope>NUCLEOTIDE SEQUENCE [LARGE SCALE GENOMIC DNA]</scope>
    <source>
        <strain evidence="19">cv. Stackhouse</strain>
    </source>
</reference>
<evidence type="ECO:0000256" key="7">
    <source>
        <dbReference type="ARBA" id="ARBA00022892"/>
    </source>
</evidence>
<dbReference type="KEGG" id="ccp:CHC_T00008290001"/>
<evidence type="ECO:0000256" key="13">
    <source>
        <dbReference type="PIRNR" id="PIRNR005567"/>
    </source>
</evidence>
<dbReference type="PRINTS" id="PR00320">
    <property type="entry name" value="GPROTEINBRPT"/>
</dbReference>
<dbReference type="PANTHER" id="PTHR19876:SF2">
    <property type="entry name" value="COATOMER SUBUNIT BETA"/>
    <property type="match status" value="1"/>
</dbReference>